<comment type="subcellular location">
    <subcellularLocation>
        <location evidence="1">Cell surface</location>
    </subcellularLocation>
</comment>
<evidence type="ECO:0000256" key="2">
    <source>
        <dbReference type="ARBA" id="ARBA00022481"/>
    </source>
</evidence>
<protein>
    <submittedName>
        <fullName evidence="5">Type IV pilus assembly protein PilA</fullName>
    </submittedName>
</protein>
<dbReference type="GO" id="GO:0015628">
    <property type="term" value="P:protein secretion by the type II secretion system"/>
    <property type="evidence" value="ECO:0007669"/>
    <property type="project" value="InterPro"/>
</dbReference>
<proteinExistence type="predicted"/>
<evidence type="ECO:0000256" key="1">
    <source>
        <dbReference type="ARBA" id="ARBA00004241"/>
    </source>
</evidence>
<feature type="transmembrane region" description="Helical" evidence="4">
    <location>
        <begin position="20"/>
        <end position="39"/>
    </location>
</feature>
<dbReference type="InterPro" id="IPR000983">
    <property type="entry name" value="Bac_GSPG_pilin"/>
</dbReference>
<evidence type="ECO:0000256" key="3">
    <source>
        <dbReference type="ARBA" id="ARBA00023287"/>
    </source>
</evidence>
<dbReference type="GO" id="GO:0009986">
    <property type="term" value="C:cell surface"/>
    <property type="evidence" value="ECO:0007669"/>
    <property type="project" value="UniProtKB-SubCell"/>
</dbReference>
<dbReference type="EMBL" id="FXBJ01000002">
    <property type="protein sequence ID" value="SMH34467.1"/>
    <property type="molecule type" value="Genomic_DNA"/>
</dbReference>
<dbReference type="AlphaFoldDB" id="A0A1X7NC67"/>
<dbReference type="OrthoDB" id="2168776at2"/>
<dbReference type="GO" id="GO:0015627">
    <property type="term" value="C:type II protein secretion system complex"/>
    <property type="evidence" value="ECO:0007669"/>
    <property type="project" value="InterPro"/>
</dbReference>
<keyword evidence="6" id="KW-1185">Reference proteome</keyword>
<dbReference type="RefSeq" id="WP_090005039.1">
    <property type="nucleotide sequence ID" value="NZ_FOAH01000005.1"/>
</dbReference>
<dbReference type="Pfam" id="PF07963">
    <property type="entry name" value="N_methyl"/>
    <property type="match status" value="1"/>
</dbReference>
<evidence type="ECO:0000313" key="6">
    <source>
        <dbReference type="Proteomes" id="UP000193435"/>
    </source>
</evidence>
<keyword evidence="4" id="KW-1133">Transmembrane helix</keyword>
<evidence type="ECO:0000256" key="4">
    <source>
        <dbReference type="SAM" id="Phobius"/>
    </source>
</evidence>
<dbReference type="InterPro" id="IPR012902">
    <property type="entry name" value="N_methyl_site"/>
</dbReference>
<keyword evidence="4" id="KW-0812">Transmembrane</keyword>
<gene>
    <name evidence="5" type="ORF">SAMN04488700_1667</name>
</gene>
<evidence type="ECO:0000313" key="5">
    <source>
        <dbReference type="EMBL" id="SMH34467.1"/>
    </source>
</evidence>
<keyword evidence="2" id="KW-0488">Methylation</keyword>
<dbReference type="GO" id="GO:0030420">
    <property type="term" value="P:establishment of competence for transformation"/>
    <property type="evidence" value="ECO:0007669"/>
    <property type="project" value="UniProtKB-KW"/>
</dbReference>
<sequence length="115" mass="12496">MRNKIKQLLKKEDGFTLIELLAVIAILALIVAISIPLIGNVVADSKTKTTDAQKELVIDAAQLYELENTVSANGEISVANLKSKGFLESDFDEVESGITKVNKNTTEGKITYTVE</sequence>
<dbReference type="Gene3D" id="3.30.700.10">
    <property type="entry name" value="Glycoprotein, Type 4 Pilin"/>
    <property type="match status" value="1"/>
</dbReference>
<organism evidence="5 6">
    <name type="scientific">Carnobacterium iners</name>
    <dbReference type="NCBI Taxonomy" id="1073423"/>
    <lineage>
        <taxon>Bacteria</taxon>
        <taxon>Bacillati</taxon>
        <taxon>Bacillota</taxon>
        <taxon>Bacilli</taxon>
        <taxon>Lactobacillales</taxon>
        <taxon>Carnobacteriaceae</taxon>
        <taxon>Carnobacterium</taxon>
    </lineage>
</organism>
<keyword evidence="4" id="KW-0472">Membrane</keyword>
<dbReference type="STRING" id="1073423.SAMN04488700_1667"/>
<accession>A0A1X7NC67</accession>
<dbReference type="SUPFAM" id="SSF54523">
    <property type="entry name" value="Pili subunits"/>
    <property type="match status" value="1"/>
</dbReference>
<reference evidence="5 6" key="1">
    <citation type="submission" date="2017-04" db="EMBL/GenBank/DDBJ databases">
        <authorList>
            <person name="Afonso C.L."/>
            <person name="Miller P.J."/>
            <person name="Scott M.A."/>
            <person name="Spackman E."/>
            <person name="Goraichik I."/>
            <person name="Dimitrov K.M."/>
            <person name="Suarez D.L."/>
            <person name="Swayne D.E."/>
        </authorList>
    </citation>
    <scope>NUCLEOTIDE SEQUENCE [LARGE SCALE GENOMIC DNA]</scope>
    <source>
        <strain evidence="5 6">LMG26642</strain>
    </source>
</reference>
<dbReference type="InterPro" id="IPR045584">
    <property type="entry name" value="Pilin-like"/>
</dbReference>
<keyword evidence="3" id="KW-0178">Competence</keyword>
<name>A0A1X7NC67_9LACT</name>
<dbReference type="NCBIfam" id="TIGR02532">
    <property type="entry name" value="IV_pilin_GFxxxE"/>
    <property type="match status" value="1"/>
</dbReference>
<dbReference type="PRINTS" id="PR00813">
    <property type="entry name" value="BCTERIALGSPG"/>
</dbReference>
<dbReference type="Proteomes" id="UP000193435">
    <property type="component" value="Unassembled WGS sequence"/>
</dbReference>